<dbReference type="Proteomes" id="UP001634393">
    <property type="component" value="Unassembled WGS sequence"/>
</dbReference>
<dbReference type="InterPro" id="IPR001087">
    <property type="entry name" value="GDSL"/>
</dbReference>
<keyword evidence="7" id="KW-1185">Reference proteome</keyword>
<proteinExistence type="inferred from homology"/>
<comment type="caution">
    <text evidence="6">The sequence shown here is derived from an EMBL/GenBank/DDBJ whole genome shotgun (WGS) entry which is preliminary data.</text>
</comment>
<evidence type="ECO:0000256" key="2">
    <source>
        <dbReference type="ARBA" id="ARBA00022729"/>
    </source>
</evidence>
<dbReference type="InterPro" id="IPR035669">
    <property type="entry name" value="SGNH_plant_lipase-like"/>
</dbReference>
<dbReference type="PANTHER" id="PTHR22835:SF683">
    <property type="entry name" value="OS05G0506800 PROTEIN"/>
    <property type="match status" value="1"/>
</dbReference>
<keyword evidence="4" id="KW-0325">Glycoprotein</keyword>
<dbReference type="EMBL" id="JBJXBP010000002">
    <property type="protein sequence ID" value="KAL3845378.1"/>
    <property type="molecule type" value="Genomic_DNA"/>
</dbReference>
<evidence type="ECO:0000256" key="5">
    <source>
        <dbReference type="SAM" id="SignalP"/>
    </source>
</evidence>
<feature type="chain" id="PRO_5044861108" evidence="5">
    <location>
        <begin position="27"/>
        <end position="431"/>
    </location>
</feature>
<evidence type="ECO:0000313" key="7">
    <source>
        <dbReference type="Proteomes" id="UP001634393"/>
    </source>
</evidence>
<dbReference type="Gene3D" id="3.40.50.1110">
    <property type="entry name" value="SGNH hydrolase"/>
    <property type="match status" value="1"/>
</dbReference>
<feature type="signal peptide" evidence="5">
    <location>
        <begin position="1"/>
        <end position="26"/>
    </location>
</feature>
<organism evidence="6 7">
    <name type="scientific">Penstemon smallii</name>
    <dbReference type="NCBI Taxonomy" id="265156"/>
    <lineage>
        <taxon>Eukaryota</taxon>
        <taxon>Viridiplantae</taxon>
        <taxon>Streptophyta</taxon>
        <taxon>Embryophyta</taxon>
        <taxon>Tracheophyta</taxon>
        <taxon>Spermatophyta</taxon>
        <taxon>Magnoliopsida</taxon>
        <taxon>eudicotyledons</taxon>
        <taxon>Gunneridae</taxon>
        <taxon>Pentapetalae</taxon>
        <taxon>asterids</taxon>
        <taxon>lamiids</taxon>
        <taxon>Lamiales</taxon>
        <taxon>Plantaginaceae</taxon>
        <taxon>Cheloneae</taxon>
        <taxon>Penstemon</taxon>
    </lineage>
</organism>
<dbReference type="InterPro" id="IPR036514">
    <property type="entry name" value="SGNH_hydro_sf"/>
</dbReference>
<accession>A0ABD3U9Z2</accession>
<evidence type="ECO:0000256" key="3">
    <source>
        <dbReference type="ARBA" id="ARBA00022801"/>
    </source>
</evidence>
<sequence length="431" mass="47214">MGYTSSSSLKTICLVVFVVLVGSVSSQSTVCPFDFLYHMGDGVFDNGNAIAIHPFGPRLPAASLPYGITFPGKPTGRWCDGLLDIDVGATAMGFPVLTPYLGGNASSSNAIIFAVAGSPVLDRRFFMEIGVRIPPYAQSLGIQMSWFKRHIHSICTTKEDCADKVADSLFLFGDVEANDITFPLLQGKSIQEVRKYAKAVTRALISAAREVIGMGATRVILPGNVPIGCYPFILTELSSKRPADYDSLGCLQKVNDLIVYKNNDLQNSIANLRIEFPNTTIFYANFYDAFQTLLQEVTSGPNKSVALKSCCGAGGKYNYDSSRFCGSRKASLCSDPNQYIYWDGIHLTQAANDRLSVILQVGAFEALNCTRAQTMTSVDYLRIKGMKNDVLEELNDSWTVRKLGISISLTILIACLVVKKVRENCREMKRK</sequence>
<dbReference type="Pfam" id="PF00657">
    <property type="entry name" value="Lipase_GDSL"/>
    <property type="match status" value="1"/>
</dbReference>
<gene>
    <name evidence="6" type="ORF">ACJIZ3_002781</name>
</gene>
<keyword evidence="2 5" id="KW-0732">Signal</keyword>
<comment type="similarity">
    <text evidence="1">Belongs to the 'GDSL' lipolytic enzyme family.</text>
</comment>
<dbReference type="PANTHER" id="PTHR22835">
    <property type="entry name" value="ZINC FINGER FYVE DOMAIN CONTAINING PROTEIN"/>
    <property type="match status" value="1"/>
</dbReference>
<protein>
    <submittedName>
        <fullName evidence="6">Uncharacterized protein</fullName>
    </submittedName>
</protein>
<dbReference type="AlphaFoldDB" id="A0ABD3U9Z2"/>
<evidence type="ECO:0000313" key="6">
    <source>
        <dbReference type="EMBL" id="KAL3845378.1"/>
    </source>
</evidence>
<keyword evidence="3" id="KW-0378">Hydrolase</keyword>
<reference evidence="6 7" key="1">
    <citation type="submission" date="2024-12" db="EMBL/GenBank/DDBJ databases">
        <title>The unique morphological basis and parallel evolutionary history of personate flowers in Penstemon.</title>
        <authorList>
            <person name="Depatie T.H."/>
            <person name="Wessinger C.A."/>
        </authorList>
    </citation>
    <scope>NUCLEOTIDE SEQUENCE [LARGE SCALE GENOMIC DNA]</scope>
    <source>
        <strain evidence="6">WTNN_2</strain>
        <tissue evidence="6">Leaf</tissue>
    </source>
</reference>
<evidence type="ECO:0000256" key="4">
    <source>
        <dbReference type="ARBA" id="ARBA00023180"/>
    </source>
</evidence>
<name>A0ABD3U9Z2_9LAMI</name>
<dbReference type="GO" id="GO:0016787">
    <property type="term" value="F:hydrolase activity"/>
    <property type="evidence" value="ECO:0007669"/>
    <property type="project" value="UniProtKB-KW"/>
</dbReference>
<evidence type="ECO:0000256" key="1">
    <source>
        <dbReference type="ARBA" id="ARBA00008668"/>
    </source>
</evidence>
<dbReference type="CDD" id="cd01837">
    <property type="entry name" value="SGNH_plant_lipase_like"/>
    <property type="match status" value="1"/>
</dbReference>